<name>A0A7C1GTQ9_9BACT</name>
<feature type="non-terminal residue" evidence="7">
    <location>
        <position position="286"/>
    </location>
</feature>
<keyword evidence="4" id="KW-0862">Zinc</keyword>
<sequence length="286" mass="30812">MPRMLVATAPGKASIAEYRDRKIAANEVMVEVEFASPKHGSEIADFRGESPLINERYDDDWKLLVPRSPDQGKGVEFGSWNLGNMWVGRIVVKGVDVKDYNVGERVCSYGGIRETQIVNAVGNHRLLRVPEAVSWKSAVCYDPAQFALSGIRDGNVRPGDHVAVIGLGAIGLLAVQLAKKIGASPVIAVDPIEVRREVALNSGADFVLDPKACDVGLEIKRLTLQTGADCIIETSGAPSALQSALRGLAHGGTISYVAWAKEFLGGINFGREAHYNYGRLIFSRAA</sequence>
<feature type="domain" description="Alcohol dehydrogenase-like C-terminal" evidence="6">
    <location>
        <begin position="169"/>
        <end position="261"/>
    </location>
</feature>
<keyword evidence="5" id="KW-0560">Oxidoreductase</keyword>
<comment type="similarity">
    <text evidence="2">Belongs to the zinc-containing alcohol dehydrogenase family.</text>
</comment>
<evidence type="ECO:0000259" key="6">
    <source>
        <dbReference type="Pfam" id="PF00107"/>
    </source>
</evidence>
<protein>
    <submittedName>
        <fullName evidence="7">Zinc-binding alcohol dehydrogenase</fullName>
    </submittedName>
</protein>
<organism evidence="7">
    <name type="scientific">Mesotoga infera</name>
    <dbReference type="NCBI Taxonomy" id="1236046"/>
    <lineage>
        <taxon>Bacteria</taxon>
        <taxon>Thermotogati</taxon>
        <taxon>Thermotogota</taxon>
        <taxon>Thermotogae</taxon>
        <taxon>Kosmotogales</taxon>
        <taxon>Kosmotogaceae</taxon>
        <taxon>Mesotoga</taxon>
    </lineage>
</organism>
<dbReference type="EMBL" id="DSBT01000219">
    <property type="protein sequence ID" value="HDP78063.1"/>
    <property type="molecule type" value="Genomic_DNA"/>
</dbReference>
<keyword evidence="3" id="KW-0479">Metal-binding</keyword>
<dbReference type="InterPro" id="IPR011032">
    <property type="entry name" value="GroES-like_sf"/>
</dbReference>
<evidence type="ECO:0000256" key="3">
    <source>
        <dbReference type="ARBA" id="ARBA00022723"/>
    </source>
</evidence>
<evidence type="ECO:0000256" key="5">
    <source>
        <dbReference type="ARBA" id="ARBA00023002"/>
    </source>
</evidence>
<accession>A0A7C1GTQ9</accession>
<dbReference type="Gene3D" id="3.90.180.10">
    <property type="entry name" value="Medium-chain alcohol dehydrogenases, catalytic domain"/>
    <property type="match status" value="1"/>
</dbReference>
<evidence type="ECO:0000256" key="4">
    <source>
        <dbReference type="ARBA" id="ARBA00022833"/>
    </source>
</evidence>
<evidence type="ECO:0000256" key="1">
    <source>
        <dbReference type="ARBA" id="ARBA00001947"/>
    </source>
</evidence>
<dbReference type="InterPro" id="IPR036291">
    <property type="entry name" value="NAD(P)-bd_dom_sf"/>
</dbReference>
<comment type="caution">
    <text evidence="7">The sequence shown here is derived from an EMBL/GenBank/DDBJ whole genome shotgun (WGS) entry which is preliminary data.</text>
</comment>
<dbReference type="SUPFAM" id="SSF50129">
    <property type="entry name" value="GroES-like"/>
    <property type="match status" value="1"/>
</dbReference>
<dbReference type="GO" id="GO:0046872">
    <property type="term" value="F:metal ion binding"/>
    <property type="evidence" value="ECO:0007669"/>
    <property type="project" value="UniProtKB-KW"/>
</dbReference>
<reference evidence="7" key="1">
    <citation type="journal article" date="2020" name="mSystems">
        <title>Genome- and Community-Level Interaction Insights into Carbon Utilization and Element Cycling Functions of Hydrothermarchaeota in Hydrothermal Sediment.</title>
        <authorList>
            <person name="Zhou Z."/>
            <person name="Liu Y."/>
            <person name="Xu W."/>
            <person name="Pan J."/>
            <person name="Luo Z.H."/>
            <person name="Li M."/>
        </authorList>
    </citation>
    <scope>NUCLEOTIDE SEQUENCE [LARGE SCALE GENOMIC DNA]</scope>
    <source>
        <strain evidence="7">SpSt-1179</strain>
    </source>
</reference>
<gene>
    <name evidence="7" type="ORF">ENN47_07755</name>
</gene>
<proteinExistence type="inferred from homology"/>
<dbReference type="CDD" id="cd08255">
    <property type="entry name" value="2-desacetyl-2-hydroxyethyl_bacteriochlorophyllide_like"/>
    <property type="match status" value="1"/>
</dbReference>
<dbReference type="Pfam" id="PF00107">
    <property type="entry name" value="ADH_zinc_N"/>
    <property type="match status" value="1"/>
</dbReference>
<dbReference type="Proteomes" id="UP000886198">
    <property type="component" value="Unassembled WGS sequence"/>
</dbReference>
<dbReference type="GO" id="GO:0016491">
    <property type="term" value="F:oxidoreductase activity"/>
    <property type="evidence" value="ECO:0007669"/>
    <property type="project" value="UniProtKB-KW"/>
</dbReference>
<dbReference type="AlphaFoldDB" id="A0A7C1GTQ9"/>
<dbReference type="PANTHER" id="PTHR43350:SF19">
    <property type="entry name" value="D-GULOSIDE 3-DEHYDROGENASE"/>
    <property type="match status" value="1"/>
</dbReference>
<dbReference type="PANTHER" id="PTHR43350">
    <property type="entry name" value="NAD-DEPENDENT ALCOHOL DEHYDROGENASE"/>
    <property type="match status" value="1"/>
</dbReference>
<comment type="cofactor">
    <cofactor evidence="1">
        <name>Zn(2+)</name>
        <dbReference type="ChEBI" id="CHEBI:29105"/>
    </cofactor>
</comment>
<evidence type="ECO:0000256" key="2">
    <source>
        <dbReference type="ARBA" id="ARBA00008072"/>
    </source>
</evidence>
<dbReference type="InterPro" id="IPR013149">
    <property type="entry name" value="ADH-like_C"/>
</dbReference>
<evidence type="ECO:0000313" key="7">
    <source>
        <dbReference type="EMBL" id="HDP78063.1"/>
    </source>
</evidence>
<dbReference type="Gene3D" id="3.40.50.720">
    <property type="entry name" value="NAD(P)-binding Rossmann-like Domain"/>
    <property type="match status" value="1"/>
</dbReference>
<dbReference type="SUPFAM" id="SSF51735">
    <property type="entry name" value="NAD(P)-binding Rossmann-fold domains"/>
    <property type="match status" value="1"/>
</dbReference>